<organism evidence="2">
    <name type="scientific">freshwater metagenome</name>
    <dbReference type="NCBI Taxonomy" id="449393"/>
    <lineage>
        <taxon>unclassified sequences</taxon>
        <taxon>metagenomes</taxon>
        <taxon>ecological metagenomes</taxon>
    </lineage>
</organism>
<dbReference type="InterPro" id="IPR016181">
    <property type="entry name" value="Acyl_CoA_acyltransferase"/>
</dbReference>
<protein>
    <submittedName>
        <fullName evidence="2">Unannotated protein</fullName>
    </submittedName>
</protein>
<dbReference type="Gene3D" id="3.40.630.30">
    <property type="match status" value="1"/>
</dbReference>
<dbReference type="GO" id="GO:0016747">
    <property type="term" value="F:acyltransferase activity, transferring groups other than amino-acyl groups"/>
    <property type="evidence" value="ECO:0007669"/>
    <property type="project" value="InterPro"/>
</dbReference>
<dbReference type="AlphaFoldDB" id="A0A6J7HTC0"/>
<gene>
    <name evidence="2" type="ORF">UFOPK3472_03663</name>
</gene>
<feature type="domain" description="N-acetyltransferase" evidence="1">
    <location>
        <begin position="4"/>
        <end position="152"/>
    </location>
</feature>
<dbReference type="PANTHER" id="PTHR43792:SF1">
    <property type="entry name" value="N-ACETYLTRANSFERASE DOMAIN-CONTAINING PROTEIN"/>
    <property type="match status" value="1"/>
</dbReference>
<dbReference type="SUPFAM" id="SSF55729">
    <property type="entry name" value="Acyl-CoA N-acyltransferases (Nat)"/>
    <property type="match status" value="1"/>
</dbReference>
<dbReference type="InterPro" id="IPR000182">
    <property type="entry name" value="GNAT_dom"/>
</dbReference>
<evidence type="ECO:0000259" key="1">
    <source>
        <dbReference type="PROSITE" id="PS51186"/>
    </source>
</evidence>
<name>A0A6J7HTC0_9ZZZZ</name>
<dbReference type="PROSITE" id="PS51186">
    <property type="entry name" value="GNAT"/>
    <property type="match status" value="1"/>
</dbReference>
<accession>A0A6J7HTC0</accession>
<proteinExistence type="predicted"/>
<sequence>MTATRLRPAAATDAEFLYSMASDATVMQWVGDGKPWTRTYFDRRFSRALATTDLDTPDLPMWSIGVEDAVPVGLLSLIRRADHVEVGYWVHPEHWGRGCAGQVLGLARETVGNLASVASVARGNAASRRVLKKAGFTVVQDGDPLTYRRSPSS</sequence>
<dbReference type="Pfam" id="PF13302">
    <property type="entry name" value="Acetyltransf_3"/>
    <property type="match status" value="1"/>
</dbReference>
<reference evidence="2" key="1">
    <citation type="submission" date="2020-05" db="EMBL/GenBank/DDBJ databases">
        <authorList>
            <person name="Chiriac C."/>
            <person name="Salcher M."/>
            <person name="Ghai R."/>
            <person name="Kavagutti S V."/>
        </authorList>
    </citation>
    <scope>NUCLEOTIDE SEQUENCE</scope>
</reference>
<evidence type="ECO:0000313" key="2">
    <source>
        <dbReference type="EMBL" id="CAB4922868.1"/>
    </source>
</evidence>
<dbReference type="EMBL" id="CAFBLX010000380">
    <property type="protein sequence ID" value="CAB4922868.1"/>
    <property type="molecule type" value="Genomic_DNA"/>
</dbReference>
<dbReference type="InterPro" id="IPR051531">
    <property type="entry name" value="N-acetyltransferase"/>
</dbReference>
<dbReference type="PANTHER" id="PTHR43792">
    <property type="entry name" value="GNAT FAMILY, PUTATIVE (AFU_ORTHOLOGUE AFUA_3G00765)-RELATED-RELATED"/>
    <property type="match status" value="1"/>
</dbReference>